<sequence length="159" mass="16753">MTATEDPVVRQYRYLVATGPVDALQVAHHEALERLDHSGREAVLRAVQEAFVAGDRLSPEDTTAVARLLVRGERRAPGDFRRACAPQVLHALAERVVASDAAFGLFAGYGDWDGEDPAPADAGVDHGGVRGRDTDPAAEAWAHARAYGAGQFGIGAGPG</sequence>
<dbReference type="OrthoDB" id="4866171at2"/>
<organism evidence="1 2">
    <name type="scientific">Pedococcus cremeus</name>
    <dbReference type="NCBI Taxonomy" id="587636"/>
    <lineage>
        <taxon>Bacteria</taxon>
        <taxon>Bacillati</taxon>
        <taxon>Actinomycetota</taxon>
        <taxon>Actinomycetes</taxon>
        <taxon>Micrococcales</taxon>
        <taxon>Intrasporangiaceae</taxon>
        <taxon>Pedococcus</taxon>
    </lineage>
</organism>
<dbReference type="Proteomes" id="UP000199019">
    <property type="component" value="Unassembled WGS sequence"/>
</dbReference>
<evidence type="ECO:0000313" key="2">
    <source>
        <dbReference type="Proteomes" id="UP000199019"/>
    </source>
</evidence>
<proteinExistence type="predicted"/>
<keyword evidence="2" id="KW-1185">Reference proteome</keyword>
<reference evidence="2" key="1">
    <citation type="submission" date="2016-10" db="EMBL/GenBank/DDBJ databases">
        <authorList>
            <person name="Varghese N."/>
            <person name="Submissions S."/>
        </authorList>
    </citation>
    <scope>NUCLEOTIDE SEQUENCE [LARGE SCALE GENOMIC DNA]</scope>
    <source>
        <strain evidence="2">CGMCC 1.6963</strain>
    </source>
</reference>
<dbReference type="RefSeq" id="WP_091757251.1">
    <property type="nucleotide sequence ID" value="NZ_FOHB01000002.1"/>
</dbReference>
<dbReference type="EMBL" id="FOHB01000002">
    <property type="protein sequence ID" value="SES01206.1"/>
    <property type="molecule type" value="Genomic_DNA"/>
</dbReference>
<accession>A0A1H9TVP4</accession>
<evidence type="ECO:0000313" key="1">
    <source>
        <dbReference type="EMBL" id="SES01206.1"/>
    </source>
</evidence>
<dbReference type="AlphaFoldDB" id="A0A1H9TVP4"/>
<protein>
    <submittedName>
        <fullName evidence="1">Uncharacterized protein</fullName>
    </submittedName>
</protein>
<name>A0A1H9TVP4_9MICO</name>
<gene>
    <name evidence="1" type="ORF">SAMN05216199_1782</name>
</gene>